<sequence>MRLILNPFPDFQASRDSIKLSVMIYVRFLVSLRNVEDLLQDRRVDVRYESIRLWLKRFGLVFAK</sequence>
<organism evidence="1 2">
    <name type="scientific">Algimonas arctica</name>
    <dbReference type="NCBI Taxonomy" id="1479486"/>
    <lineage>
        <taxon>Bacteria</taxon>
        <taxon>Pseudomonadati</taxon>
        <taxon>Pseudomonadota</taxon>
        <taxon>Alphaproteobacteria</taxon>
        <taxon>Maricaulales</taxon>
        <taxon>Robiginitomaculaceae</taxon>
        <taxon>Algimonas</taxon>
    </lineage>
</organism>
<dbReference type="Proteomes" id="UP000634004">
    <property type="component" value="Unassembled WGS sequence"/>
</dbReference>
<name>A0A8J3CQ22_9PROT</name>
<gene>
    <name evidence="1" type="ORF">GCM10009069_05470</name>
</gene>
<reference evidence="1" key="2">
    <citation type="submission" date="2020-09" db="EMBL/GenBank/DDBJ databases">
        <authorList>
            <person name="Sun Q."/>
            <person name="Kim S."/>
        </authorList>
    </citation>
    <scope>NUCLEOTIDE SEQUENCE</scope>
    <source>
        <strain evidence="1">KCTC 32513</strain>
    </source>
</reference>
<evidence type="ECO:0000313" key="2">
    <source>
        <dbReference type="Proteomes" id="UP000634004"/>
    </source>
</evidence>
<dbReference type="AlphaFoldDB" id="A0A8J3CQ22"/>
<evidence type="ECO:0000313" key="1">
    <source>
        <dbReference type="EMBL" id="GHA85248.1"/>
    </source>
</evidence>
<comment type="caution">
    <text evidence="1">The sequence shown here is derived from an EMBL/GenBank/DDBJ whole genome shotgun (WGS) entry which is preliminary data.</text>
</comment>
<dbReference type="EMBL" id="BMZH01000002">
    <property type="protein sequence ID" value="GHA85248.1"/>
    <property type="molecule type" value="Genomic_DNA"/>
</dbReference>
<accession>A0A8J3CQ22</accession>
<protein>
    <recommendedName>
        <fullName evidence="3">Transposase</fullName>
    </recommendedName>
</protein>
<evidence type="ECO:0008006" key="3">
    <source>
        <dbReference type="Google" id="ProtNLM"/>
    </source>
</evidence>
<proteinExistence type="predicted"/>
<reference evidence="1" key="1">
    <citation type="journal article" date="2014" name="Int. J. Syst. Evol. Microbiol.">
        <title>Complete genome sequence of Corynebacterium casei LMG S-19264T (=DSM 44701T), isolated from a smear-ripened cheese.</title>
        <authorList>
            <consortium name="US DOE Joint Genome Institute (JGI-PGF)"/>
            <person name="Walter F."/>
            <person name="Albersmeier A."/>
            <person name="Kalinowski J."/>
            <person name="Ruckert C."/>
        </authorList>
    </citation>
    <scope>NUCLEOTIDE SEQUENCE</scope>
    <source>
        <strain evidence="1">KCTC 32513</strain>
    </source>
</reference>
<keyword evidence="2" id="KW-1185">Reference proteome</keyword>